<feature type="domain" description="HTH iclR-type" evidence="5">
    <location>
        <begin position="33"/>
        <end position="95"/>
    </location>
</feature>
<keyword evidence="1" id="KW-0805">Transcription regulation</keyword>
<evidence type="ECO:0000259" key="6">
    <source>
        <dbReference type="PROSITE" id="PS51078"/>
    </source>
</evidence>
<evidence type="ECO:0000256" key="1">
    <source>
        <dbReference type="ARBA" id="ARBA00023015"/>
    </source>
</evidence>
<dbReference type="OrthoDB" id="8479143at2"/>
<dbReference type="Gene3D" id="3.30.450.40">
    <property type="match status" value="1"/>
</dbReference>
<feature type="domain" description="IclR-ED" evidence="6">
    <location>
        <begin position="96"/>
        <end position="286"/>
    </location>
</feature>
<feature type="compositionally biased region" description="Polar residues" evidence="4">
    <location>
        <begin position="1"/>
        <end position="15"/>
    </location>
</feature>
<dbReference type="PROSITE" id="PS51077">
    <property type="entry name" value="HTH_ICLR"/>
    <property type="match status" value="1"/>
</dbReference>
<dbReference type="InterPro" id="IPR029016">
    <property type="entry name" value="GAF-like_dom_sf"/>
</dbReference>
<evidence type="ECO:0000259" key="5">
    <source>
        <dbReference type="PROSITE" id="PS51077"/>
    </source>
</evidence>
<evidence type="ECO:0000313" key="7">
    <source>
        <dbReference type="EMBL" id="GHI84179.1"/>
    </source>
</evidence>
<keyword evidence="8" id="KW-1185">Reference proteome</keyword>
<comment type="caution">
    <text evidence="7">The sequence shown here is derived from an EMBL/GenBank/DDBJ whole genome shotgun (WGS) entry which is preliminary data.</text>
</comment>
<keyword evidence="2" id="KW-0238">DNA-binding</keyword>
<name>A0A919GUQ2_9ACTN</name>
<dbReference type="EMBL" id="BNEE01000004">
    <property type="protein sequence ID" value="GHI84179.1"/>
    <property type="molecule type" value="Genomic_DNA"/>
</dbReference>
<gene>
    <name evidence="7" type="ORF">Sxan_15430</name>
</gene>
<dbReference type="RefSeq" id="WP_078904412.1">
    <property type="nucleotide sequence ID" value="NZ_BNEE01000004.1"/>
</dbReference>
<dbReference type="SUPFAM" id="SSF46785">
    <property type="entry name" value="Winged helix' DNA-binding domain"/>
    <property type="match status" value="1"/>
</dbReference>
<dbReference type="InterPro" id="IPR050707">
    <property type="entry name" value="HTH_MetabolicPath_Reg"/>
</dbReference>
<reference evidence="7" key="1">
    <citation type="submission" date="2020-09" db="EMBL/GenBank/DDBJ databases">
        <title>Whole genome shotgun sequence of Streptomyces xanthophaeus NBRC 12829.</title>
        <authorList>
            <person name="Komaki H."/>
            <person name="Tamura T."/>
        </authorList>
    </citation>
    <scope>NUCLEOTIDE SEQUENCE</scope>
    <source>
        <strain evidence="7">NBRC 12829</strain>
    </source>
</reference>
<dbReference type="PANTHER" id="PTHR30136:SF35">
    <property type="entry name" value="HTH-TYPE TRANSCRIPTIONAL REGULATOR RV1719"/>
    <property type="match status" value="1"/>
</dbReference>
<feature type="compositionally biased region" description="Low complexity" evidence="4">
    <location>
        <begin position="23"/>
        <end position="34"/>
    </location>
</feature>
<accession>A0A919GUQ2</accession>
<dbReference type="InterPro" id="IPR036388">
    <property type="entry name" value="WH-like_DNA-bd_sf"/>
</dbReference>
<proteinExistence type="predicted"/>
<dbReference type="SUPFAM" id="SSF55781">
    <property type="entry name" value="GAF domain-like"/>
    <property type="match status" value="1"/>
</dbReference>
<dbReference type="GO" id="GO:0003677">
    <property type="term" value="F:DNA binding"/>
    <property type="evidence" value="ECO:0007669"/>
    <property type="project" value="UniProtKB-KW"/>
</dbReference>
<evidence type="ECO:0000256" key="2">
    <source>
        <dbReference type="ARBA" id="ARBA00023125"/>
    </source>
</evidence>
<dbReference type="InterPro" id="IPR005471">
    <property type="entry name" value="Tscrpt_reg_IclR_N"/>
</dbReference>
<dbReference type="Pfam" id="PF01614">
    <property type="entry name" value="IclR_C"/>
    <property type="match status" value="1"/>
</dbReference>
<dbReference type="InterPro" id="IPR014757">
    <property type="entry name" value="Tscrpt_reg_IclR_C"/>
</dbReference>
<dbReference type="PANTHER" id="PTHR30136">
    <property type="entry name" value="HELIX-TURN-HELIX TRANSCRIPTIONAL REGULATOR, ICLR FAMILY"/>
    <property type="match status" value="1"/>
</dbReference>
<dbReference type="GO" id="GO:0003700">
    <property type="term" value="F:DNA-binding transcription factor activity"/>
    <property type="evidence" value="ECO:0007669"/>
    <property type="project" value="TreeGrafter"/>
</dbReference>
<dbReference type="Gene3D" id="1.10.10.10">
    <property type="entry name" value="Winged helix-like DNA-binding domain superfamily/Winged helix DNA-binding domain"/>
    <property type="match status" value="1"/>
</dbReference>
<protein>
    <submittedName>
        <fullName evidence="7">IclR family transcriptional regulator</fullName>
    </submittedName>
</protein>
<dbReference type="Proteomes" id="UP000600026">
    <property type="component" value="Unassembled WGS sequence"/>
</dbReference>
<organism evidence="7 8">
    <name type="scientific">Streptomyces xanthophaeus</name>
    <dbReference type="NCBI Taxonomy" id="67385"/>
    <lineage>
        <taxon>Bacteria</taxon>
        <taxon>Bacillati</taxon>
        <taxon>Actinomycetota</taxon>
        <taxon>Actinomycetes</taxon>
        <taxon>Kitasatosporales</taxon>
        <taxon>Streptomycetaceae</taxon>
        <taxon>Streptomyces</taxon>
    </lineage>
</organism>
<sequence>MSIPTQATGSAQSGFLTRRPAPRTTSITRSGGTSHAERVFKVQHAFTQLGGEVHGLAELARASGVDDSAVYRILRSGVDRGAFLQVGRGRYRLGPSAARLGTHALMNSTGPQDLSTRLDRLHRETHGGLAFLFGLNHFGRVQRQCIEMSVGNSDLSELGASLRDVLTVNRSLRVGAAGRVILAHLPEPLRRRVIAEPLPHGAGPGAYHDREQLIASLAQIRVRGYAVGLQECVPGWNSYAAPVIWDDSVLGAVLVLKPANAVPLRCDAYVRAVKDAAADLRRLVGDPDSELYAEHHLMAKGG</sequence>
<dbReference type="AlphaFoldDB" id="A0A919GUQ2"/>
<dbReference type="GO" id="GO:0045892">
    <property type="term" value="P:negative regulation of DNA-templated transcription"/>
    <property type="evidence" value="ECO:0007669"/>
    <property type="project" value="TreeGrafter"/>
</dbReference>
<keyword evidence="3" id="KW-0804">Transcription</keyword>
<evidence type="ECO:0000256" key="3">
    <source>
        <dbReference type="ARBA" id="ARBA00023163"/>
    </source>
</evidence>
<feature type="region of interest" description="Disordered" evidence="4">
    <location>
        <begin position="1"/>
        <end position="34"/>
    </location>
</feature>
<dbReference type="InterPro" id="IPR036390">
    <property type="entry name" value="WH_DNA-bd_sf"/>
</dbReference>
<evidence type="ECO:0000313" key="8">
    <source>
        <dbReference type="Proteomes" id="UP000600026"/>
    </source>
</evidence>
<evidence type="ECO:0000256" key="4">
    <source>
        <dbReference type="SAM" id="MobiDB-lite"/>
    </source>
</evidence>
<dbReference type="PROSITE" id="PS51078">
    <property type="entry name" value="ICLR_ED"/>
    <property type="match status" value="1"/>
</dbReference>